<evidence type="ECO:0000313" key="2">
    <source>
        <dbReference type="Proteomes" id="UP001589858"/>
    </source>
</evidence>
<accession>A0ABV6S5M5</accession>
<protein>
    <submittedName>
        <fullName evidence="1">Uncharacterized protein</fullName>
    </submittedName>
</protein>
<evidence type="ECO:0000313" key="1">
    <source>
        <dbReference type="EMBL" id="MFC0683413.1"/>
    </source>
</evidence>
<comment type="caution">
    <text evidence="1">The sequence shown here is derived from an EMBL/GenBank/DDBJ whole genome shotgun (WGS) entry which is preliminary data.</text>
</comment>
<proteinExistence type="predicted"/>
<keyword evidence="2" id="KW-1185">Reference proteome</keyword>
<gene>
    <name evidence="1" type="ORF">ACFFF8_02265</name>
</gene>
<reference evidence="1 2" key="1">
    <citation type="submission" date="2024-09" db="EMBL/GenBank/DDBJ databases">
        <authorList>
            <person name="Sun Q."/>
            <person name="Mori K."/>
        </authorList>
    </citation>
    <scope>NUCLEOTIDE SEQUENCE [LARGE SCALE GENOMIC DNA]</scope>
    <source>
        <strain evidence="1 2">CICC 11035S</strain>
    </source>
</reference>
<dbReference type="EMBL" id="JBHLTM010000009">
    <property type="protein sequence ID" value="MFC0683413.1"/>
    <property type="molecule type" value="Genomic_DNA"/>
</dbReference>
<name>A0ABV6S5M5_9SPHN</name>
<dbReference type="Proteomes" id="UP001589858">
    <property type="component" value="Unassembled WGS sequence"/>
</dbReference>
<sequence>MALNWKAALKPVSQSKEFKPGNAGGMSASARTAAGMDKALAAYKGGNKDVKRATIIKKGDEVKFSVRYANQALKLDGKDGEFVVPADKFEEIYGAIKAAVLAGEFDSQLAPLEANSKQRGAKMVAAKAAKK</sequence>
<organism evidence="1 2">
    <name type="scientific">Novosphingobium clariflavum</name>
    <dbReference type="NCBI Taxonomy" id="2029884"/>
    <lineage>
        <taxon>Bacteria</taxon>
        <taxon>Pseudomonadati</taxon>
        <taxon>Pseudomonadota</taxon>
        <taxon>Alphaproteobacteria</taxon>
        <taxon>Sphingomonadales</taxon>
        <taxon>Sphingomonadaceae</taxon>
        <taxon>Novosphingobium</taxon>
    </lineage>
</organism>
<dbReference type="RefSeq" id="WP_086494175.1">
    <property type="nucleotide sequence ID" value="NZ_JAPCWC010000007.1"/>
</dbReference>